<evidence type="ECO:0000313" key="1">
    <source>
        <dbReference type="EMBL" id="QKG21546.1"/>
    </source>
</evidence>
<proteinExistence type="predicted"/>
<name>A0A7D3ZX23_ACTVE</name>
<evidence type="ECO:0000313" key="2">
    <source>
        <dbReference type="Proteomes" id="UP000501240"/>
    </source>
</evidence>
<dbReference type="Proteomes" id="UP000501240">
    <property type="component" value="Chromosome"/>
</dbReference>
<dbReference type="GO" id="GO:0003824">
    <property type="term" value="F:catalytic activity"/>
    <property type="evidence" value="ECO:0007669"/>
    <property type="project" value="InterPro"/>
</dbReference>
<organism evidence="1 2">
    <name type="scientific">Actinomadura verrucosospora</name>
    <dbReference type="NCBI Taxonomy" id="46165"/>
    <lineage>
        <taxon>Bacteria</taxon>
        <taxon>Bacillati</taxon>
        <taxon>Actinomycetota</taxon>
        <taxon>Actinomycetes</taxon>
        <taxon>Streptosporangiales</taxon>
        <taxon>Thermomonosporaceae</taxon>
        <taxon>Actinomadura</taxon>
    </lineage>
</organism>
<protein>
    <submittedName>
        <fullName evidence="1">Uncharacterized protein</fullName>
    </submittedName>
</protein>
<dbReference type="SUPFAM" id="SSF53927">
    <property type="entry name" value="Cytidine deaminase-like"/>
    <property type="match status" value="1"/>
</dbReference>
<keyword evidence="2" id="KW-1185">Reference proteome</keyword>
<dbReference type="InterPro" id="IPR016193">
    <property type="entry name" value="Cytidine_deaminase-like"/>
</dbReference>
<accession>A0A7D3ZX23</accession>
<dbReference type="AlphaFoldDB" id="A0A7D3ZX23"/>
<dbReference type="EMBL" id="CP053892">
    <property type="protein sequence ID" value="QKG21546.1"/>
    <property type="molecule type" value="Genomic_DNA"/>
</dbReference>
<sequence length="158" mass="16710">MCLRTKIYARYAHPLARCSLGCRCPVEPDPRLTRPAGDVAFEAPEGFATGFAFGLSAGDVVTGAGFPAKLVARAQDGRIFTAVNVYRFTGGPCAEPVLLARRPPRTPTSWITIVAVGDRDRGIVPTCGRCRQGPPLMRAATRTASALSDRSSTTTAAS</sequence>
<gene>
    <name evidence="1" type="ORF">ACTIVE_3184</name>
</gene>
<reference evidence="1 2" key="1">
    <citation type="submission" date="2020-05" db="EMBL/GenBank/DDBJ databases">
        <title>Actinomadura verrucosospora NRRL-B18236 (PFL_A860) Genome sequencing and assembly.</title>
        <authorList>
            <person name="Samborskyy M."/>
        </authorList>
    </citation>
    <scope>NUCLEOTIDE SEQUENCE [LARGE SCALE GENOMIC DNA]</scope>
    <source>
        <strain evidence="1 2">NRRL:B18236</strain>
    </source>
</reference>
<dbReference type="Gene3D" id="3.40.140.10">
    <property type="entry name" value="Cytidine Deaminase, domain 2"/>
    <property type="match status" value="1"/>
</dbReference>